<dbReference type="VEuPathDB" id="FungiDB:ASPGLDRAFT_73183"/>
<keyword evidence="2" id="KW-1185">Reference proteome</keyword>
<protein>
    <submittedName>
        <fullName evidence="1">Uncharacterized protein</fullName>
    </submittedName>
</protein>
<dbReference type="OrthoDB" id="10003767at2759"/>
<dbReference type="EMBL" id="KV878893">
    <property type="protein sequence ID" value="OJJ86050.1"/>
    <property type="molecule type" value="Genomic_DNA"/>
</dbReference>
<dbReference type="STRING" id="1160497.A0A1L9VQ94"/>
<dbReference type="RefSeq" id="XP_022402744.1">
    <property type="nucleotide sequence ID" value="XM_022549659.1"/>
</dbReference>
<sequence length="570" mass="64643">MGVLTRPFIRISKRTTRHMSTWSSNRDLFEYTSGRFLFNEQRRLAERRVQFNVDALVNAVCQSTNRPAGDISSLSKLTENDQNRVIQTTFKDGHNVLAKIPYKIAVPEKLAVASEVATLDLLRRTGVPVPKVLAYCAGRTNPVGAEYILLEKPEGRPLSETWLSMTNETRAEVMKQIVAEESKFLSIPFPSSGSGSLYYRRDLEEAQFCISLPAQEGIIPPPDQMVFGPSTQSTWWYQERKLLDVDRGPWSDYLSCFEAPAKRELEYCKRFVKPRLHPERYLRELYHSKEMSQTAHIDLLSDYLKLAPYLNVPLDHPFAYPTLRHPNLSPDNILVDSSYNITAIIEWQNAVVLPLCLCAAVPDSFQNWGGPGSETLTKPDTNLPKDYHELSAYEQAKAQEAVLKRIAHYYYSALTTQDHFDAMSGENSIRRAEVFKRVGVPWEGNSLPLKVATMDTVIRWPTGAMAIDNENCSGLVECPVKYSEQEISQCRNELKQVAGARQELAGLTEMIGIDSLGWVPDDEQLERSRAMAQTTKEAMLENSESDVQRTAVMEHWPFDDHDEGPLDIED</sequence>
<name>A0A1L9VQ94_ASPGL</name>
<evidence type="ECO:0000313" key="2">
    <source>
        <dbReference type="Proteomes" id="UP000184300"/>
    </source>
</evidence>
<dbReference type="PANTHER" id="PTHR36091:SF2">
    <property type="entry name" value="AMINOGLYCOSIDE PHOSPHOTRANSFERASE DOMAIN-CONTAINING PROTEIN"/>
    <property type="match status" value="1"/>
</dbReference>
<evidence type="ECO:0000313" key="1">
    <source>
        <dbReference type="EMBL" id="OJJ86050.1"/>
    </source>
</evidence>
<dbReference type="PANTHER" id="PTHR36091">
    <property type="entry name" value="ALTERED INHERITANCE OF MITOCHONDRIA PROTEIN 9, MITOCHONDRIAL"/>
    <property type="match status" value="1"/>
</dbReference>
<dbReference type="Proteomes" id="UP000184300">
    <property type="component" value="Unassembled WGS sequence"/>
</dbReference>
<organism evidence="1 2">
    <name type="scientific">Aspergillus glaucus CBS 516.65</name>
    <dbReference type="NCBI Taxonomy" id="1160497"/>
    <lineage>
        <taxon>Eukaryota</taxon>
        <taxon>Fungi</taxon>
        <taxon>Dikarya</taxon>
        <taxon>Ascomycota</taxon>
        <taxon>Pezizomycotina</taxon>
        <taxon>Eurotiomycetes</taxon>
        <taxon>Eurotiomycetidae</taxon>
        <taxon>Eurotiales</taxon>
        <taxon>Aspergillaceae</taxon>
        <taxon>Aspergillus</taxon>
        <taxon>Aspergillus subgen. Aspergillus</taxon>
    </lineage>
</organism>
<proteinExistence type="predicted"/>
<dbReference type="InterPro" id="IPR011009">
    <property type="entry name" value="Kinase-like_dom_sf"/>
</dbReference>
<dbReference type="SUPFAM" id="SSF56112">
    <property type="entry name" value="Protein kinase-like (PK-like)"/>
    <property type="match status" value="1"/>
</dbReference>
<gene>
    <name evidence="1" type="ORF">ASPGLDRAFT_73183</name>
</gene>
<accession>A0A1L9VQ94</accession>
<dbReference type="Gene3D" id="3.30.200.20">
    <property type="entry name" value="Phosphorylase Kinase, domain 1"/>
    <property type="match status" value="1"/>
</dbReference>
<dbReference type="AlphaFoldDB" id="A0A1L9VQ94"/>
<dbReference type="GeneID" id="34465919"/>
<reference evidence="2" key="1">
    <citation type="journal article" date="2017" name="Genome Biol.">
        <title>Comparative genomics reveals high biological diversity and specific adaptations in the industrially and medically important fungal genus Aspergillus.</title>
        <authorList>
            <person name="de Vries R.P."/>
            <person name="Riley R."/>
            <person name="Wiebenga A."/>
            <person name="Aguilar-Osorio G."/>
            <person name="Amillis S."/>
            <person name="Uchima C.A."/>
            <person name="Anderluh G."/>
            <person name="Asadollahi M."/>
            <person name="Askin M."/>
            <person name="Barry K."/>
            <person name="Battaglia E."/>
            <person name="Bayram O."/>
            <person name="Benocci T."/>
            <person name="Braus-Stromeyer S.A."/>
            <person name="Caldana C."/>
            <person name="Canovas D."/>
            <person name="Cerqueira G.C."/>
            <person name="Chen F."/>
            <person name="Chen W."/>
            <person name="Choi C."/>
            <person name="Clum A."/>
            <person name="Dos Santos R.A."/>
            <person name="Damasio A.R."/>
            <person name="Diallinas G."/>
            <person name="Emri T."/>
            <person name="Fekete E."/>
            <person name="Flipphi M."/>
            <person name="Freyberg S."/>
            <person name="Gallo A."/>
            <person name="Gournas C."/>
            <person name="Habgood R."/>
            <person name="Hainaut M."/>
            <person name="Harispe M.L."/>
            <person name="Henrissat B."/>
            <person name="Hilden K.S."/>
            <person name="Hope R."/>
            <person name="Hossain A."/>
            <person name="Karabika E."/>
            <person name="Karaffa L."/>
            <person name="Karanyi Z."/>
            <person name="Krasevec N."/>
            <person name="Kuo A."/>
            <person name="Kusch H."/>
            <person name="LaButti K."/>
            <person name="Lagendijk E.L."/>
            <person name="Lapidus A."/>
            <person name="Levasseur A."/>
            <person name="Lindquist E."/>
            <person name="Lipzen A."/>
            <person name="Logrieco A.F."/>
            <person name="MacCabe A."/>
            <person name="Maekelae M.R."/>
            <person name="Malavazi I."/>
            <person name="Melin P."/>
            <person name="Meyer V."/>
            <person name="Mielnichuk N."/>
            <person name="Miskei M."/>
            <person name="Molnar A.P."/>
            <person name="Mule G."/>
            <person name="Ngan C.Y."/>
            <person name="Orejas M."/>
            <person name="Orosz E."/>
            <person name="Ouedraogo J.P."/>
            <person name="Overkamp K.M."/>
            <person name="Park H.-S."/>
            <person name="Perrone G."/>
            <person name="Piumi F."/>
            <person name="Punt P.J."/>
            <person name="Ram A.F."/>
            <person name="Ramon A."/>
            <person name="Rauscher S."/>
            <person name="Record E."/>
            <person name="Riano-Pachon D.M."/>
            <person name="Robert V."/>
            <person name="Roehrig J."/>
            <person name="Ruller R."/>
            <person name="Salamov A."/>
            <person name="Salih N.S."/>
            <person name="Samson R.A."/>
            <person name="Sandor E."/>
            <person name="Sanguinetti M."/>
            <person name="Schuetze T."/>
            <person name="Sepcic K."/>
            <person name="Shelest E."/>
            <person name="Sherlock G."/>
            <person name="Sophianopoulou V."/>
            <person name="Squina F.M."/>
            <person name="Sun H."/>
            <person name="Susca A."/>
            <person name="Todd R.B."/>
            <person name="Tsang A."/>
            <person name="Unkles S.E."/>
            <person name="van de Wiele N."/>
            <person name="van Rossen-Uffink D."/>
            <person name="Oliveira J.V."/>
            <person name="Vesth T.C."/>
            <person name="Visser J."/>
            <person name="Yu J.-H."/>
            <person name="Zhou M."/>
            <person name="Andersen M.R."/>
            <person name="Archer D.B."/>
            <person name="Baker S.E."/>
            <person name="Benoit I."/>
            <person name="Brakhage A.A."/>
            <person name="Braus G.H."/>
            <person name="Fischer R."/>
            <person name="Frisvad J.C."/>
            <person name="Goldman G.H."/>
            <person name="Houbraken J."/>
            <person name="Oakley B."/>
            <person name="Pocsi I."/>
            <person name="Scazzocchio C."/>
            <person name="Seiboth B."/>
            <person name="vanKuyk P.A."/>
            <person name="Wortman J."/>
            <person name="Dyer P.S."/>
            <person name="Grigoriev I.V."/>
        </authorList>
    </citation>
    <scope>NUCLEOTIDE SEQUENCE [LARGE SCALE GENOMIC DNA]</scope>
    <source>
        <strain evidence="2">CBS 516.65</strain>
    </source>
</reference>
<dbReference type="InterPro" id="IPR051035">
    <property type="entry name" value="Mito_inheritance_9"/>
</dbReference>
<dbReference type="GO" id="GO:0005739">
    <property type="term" value="C:mitochondrion"/>
    <property type="evidence" value="ECO:0007669"/>
    <property type="project" value="TreeGrafter"/>
</dbReference>